<evidence type="ECO:0000313" key="1">
    <source>
        <dbReference type="EMBL" id="KAK1864308.1"/>
    </source>
</evidence>
<gene>
    <name evidence="1" type="ORF">I4F81_006856</name>
</gene>
<organism evidence="1 2">
    <name type="scientific">Pyropia yezoensis</name>
    <name type="common">Susabi-nori</name>
    <name type="synonym">Porphyra yezoensis</name>
    <dbReference type="NCBI Taxonomy" id="2788"/>
    <lineage>
        <taxon>Eukaryota</taxon>
        <taxon>Rhodophyta</taxon>
        <taxon>Bangiophyceae</taxon>
        <taxon>Bangiales</taxon>
        <taxon>Bangiaceae</taxon>
        <taxon>Pyropia</taxon>
    </lineage>
</organism>
<sequence length="662" mass="71441">MVTPLYGGGWPPQLFADGVRYVLPHYQRNYSWDVDRVSQFLQKLLVAVKTGYEELLAAVPAGGAIPKETLRDWPATQDAENFGFMVLFQDPTEDGLYGVVDGQQRMITLSFILAALRECFLASDAPGDAECAGEMHGVIEQRAQVSRGLDAVPRVTVRGADAPLFRALSLTPGAMQAAVAAVEDGRAAAVASKSQARMVAAQGAVLRALQGEPRGVLRLLASYLHECQCETIVCTEQRTAHKLFGTLNFVGSLQLEPLDRFRSAVIIADEQRLIEQHAVRRKASALEVGSRGALAAVASIQSALEPTWDALEGRHGRKTLSDAILNYIQSRRGLHLVKNVRIDDVHPDLPLLYEEEAGWLLDMAGGGAETFLDDSFTTLLAHYRTITSAGDGTPPPAAGTRQGRTAALLASLRDCYQLPWAPVAAAYLRPRLDHEGVALPGLVPAVDAFLAALDRYVFFLLLTQSKTVGWERLDVVLRDVHAGADPLLTMRLGGGDLRQLREALADPRLGAKQKGVPGSVLRRAEAALRASRAHHGVAAAAPGGAPVNAAAARPGGGHGWTVEHVLPVTVKDGSAWARAVADPAAVRQCLGNLTLLDVGTNSRASNRSFGHKKAEYERREGDRMAALTAEVVSEATWDERVIHRRRDRLIDLLLEPFFDASS</sequence>
<name>A0ACC3C2H7_PYRYE</name>
<comment type="caution">
    <text evidence="1">The sequence shown here is derived from an EMBL/GenBank/DDBJ whole genome shotgun (WGS) entry which is preliminary data.</text>
</comment>
<protein>
    <submittedName>
        <fullName evidence="1">Uncharacterized protein</fullName>
    </submittedName>
</protein>
<dbReference type="Proteomes" id="UP000798662">
    <property type="component" value="Chromosome 2"/>
</dbReference>
<dbReference type="EMBL" id="CM020619">
    <property type="protein sequence ID" value="KAK1864308.1"/>
    <property type="molecule type" value="Genomic_DNA"/>
</dbReference>
<reference evidence="1" key="1">
    <citation type="submission" date="2019-11" db="EMBL/GenBank/DDBJ databases">
        <title>Nori genome reveals adaptations in red seaweeds to the harsh intertidal environment.</title>
        <authorList>
            <person name="Wang D."/>
            <person name="Mao Y."/>
        </authorList>
    </citation>
    <scope>NUCLEOTIDE SEQUENCE</scope>
    <source>
        <tissue evidence="1">Gametophyte</tissue>
    </source>
</reference>
<proteinExistence type="predicted"/>
<evidence type="ECO:0000313" key="2">
    <source>
        <dbReference type="Proteomes" id="UP000798662"/>
    </source>
</evidence>
<keyword evidence="2" id="KW-1185">Reference proteome</keyword>
<accession>A0ACC3C2H7</accession>